<evidence type="ECO:0000256" key="1">
    <source>
        <dbReference type="SAM" id="MobiDB-lite"/>
    </source>
</evidence>
<protein>
    <submittedName>
        <fullName evidence="2">Uncharacterized protein</fullName>
    </submittedName>
</protein>
<evidence type="ECO:0000313" key="3">
    <source>
        <dbReference type="Proteomes" id="UP001162483"/>
    </source>
</evidence>
<keyword evidence="3" id="KW-1185">Reference proteome</keyword>
<proteinExistence type="predicted"/>
<accession>A0ABN9FIL7</accession>
<sequence>MANFLGKENVIVVADDLNSNGPEDKERILKSQPHIHTFANDLFLFKEKEKHRENLEKIRAIIQRSARTSSSKASGTFGDTDHRDTINNSKGKHEGLYAAGSTSGKSSKPSPSPLQPYQIGIFSRSPESSYTWLVDSLKEDDHTGSLDIKSVRITNNNNTFSSALQTCRFAILYHTQNHGRLNITNVENSLYDNELR</sequence>
<dbReference type="EMBL" id="CATNWA010016925">
    <property type="protein sequence ID" value="CAI9596453.1"/>
    <property type="molecule type" value="Genomic_DNA"/>
</dbReference>
<organism evidence="2 3">
    <name type="scientific">Staurois parvus</name>
    <dbReference type="NCBI Taxonomy" id="386267"/>
    <lineage>
        <taxon>Eukaryota</taxon>
        <taxon>Metazoa</taxon>
        <taxon>Chordata</taxon>
        <taxon>Craniata</taxon>
        <taxon>Vertebrata</taxon>
        <taxon>Euteleostomi</taxon>
        <taxon>Amphibia</taxon>
        <taxon>Batrachia</taxon>
        <taxon>Anura</taxon>
        <taxon>Neobatrachia</taxon>
        <taxon>Ranoidea</taxon>
        <taxon>Ranidae</taxon>
        <taxon>Staurois</taxon>
    </lineage>
</organism>
<reference evidence="2" key="1">
    <citation type="submission" date="2023-05" db="EMBL/GenBank/DDBJ databases">
        <authorList>
            <person name="Stuckert A."/>
        </authorList>
    </citation>
    <scope>NUCLEOTIDE SEQUENCE</scope>
</reference>
<name>A0ABN9FIL7_9NEOB</name>
<feature type="non-terminal residue" evidence="2">
    <location>
        <position position="196"/>
    </location>
</feature>
<dbReference type="Proteomes" id="UP001162483">
    <property type="component" value="Unassembled WGS sequence"/>
</dbReference>
<feature type="compositionally biased region" description="Polar residues" evidence="1">
    <location>
        <begin position="65"/>
        <end position="74"/>
    </location>
</feature>
<feature type="compositionally biased region" description="Low complexity" evidence="1">
    <location>
        <begin position="100"/>
        <end position="109"/>
    </location>
</feature>
<evidence type="ECO:0000313" key="2">
    <source>
        <dbReference type="EMBL" id="CAI9596453.1"/>
    </source>
</evidence>
<feature type="compositionally biased region" description="Basic and acidic residues" evidence="1">
    <location>
        <begin position="79"/>
        <end position="95"/>
    </location>
</feature>
<feature type="region of interest" description="Disordered" evidence="1">
    <location>
        <begin position="64"/>
        <end position="115"/>
    </location>
</feature>
<gene>
    <name evidence="2" type="ORF">SPARVUS_LOCUS12073375</name>
</gene>
<comment type="caution">
    <text evidence="2">The sequence shown here is derived from an EMBL/GenBank/DDBJ whole genome shotgun (WGS) entry which is preliminary data.</text>
</comment>